<reference evidence="3" key="1">
    <citation type="submission" date="2025-08" db="UniProtKB">
        <authorList>
            <consortium name="RefSeq"/>
        </authorList>
    </citation>
    <scope>IDENTIFICATION</scope>
    <source>
        <tissue evidence="3">Whole sample</tissue>
    </source>
</reference>
<evidence type="ECO:0000313" key="2">
    <source>
        <dbReference type="Proteomes" id="UP000694844"/>
    </source>
</evidence>
<dbReference type="RefSeq" id="XP_022319312.1">
    <property type="nucleotide sequence ID" value="XM_022463604.1"/>
</dbReference>
<dbReference type="PANTHER" id="PTHR11319:SF35">
    <property type="entry name" value="OUTER MEMBRANE PROTEIN PMPC-RELATED"/>
    <property type="match status" value="1"/>
</dbReference>
<dbReference type="KEGG" id="cvn:111122063"/>
<sequence length="504" mass="57661">MFVSYKKFSHYPVIFAFICGKITNANVINTVAGEHCTTNNLTENLGNKSKCVTCFFPQNCLANNLCIEGTTGDTCEQCLCPDFYRLGNTCIYCEAVPVTTIVFGIYLLLLLMAVITNGFTNSLCTKLKIICHFFQMLYLTSLIKIQWPGLIQKAVIGLAFVTFNSNVIPIKCLIPSISFLNIHYLEWCSSFLIVTIVCLIILPVDKSLRSVIRDERDDDLNPKRWRRRVTFLRVAFFVLLVMYMPVTLSVIHSSLCSGIVPAEVTLKTDKKRSVFFYLQNESCTQVIFQNIQFFGTVFLLFFVLLLPVLIIFVALRQKRWRLLSTLNHQHRPLYESYHHRCCYWEAFPMFRKLISIAVTDVYPLSVFVQCLFLLSTTGLYFILLILLRPYSPVVWGNRKTEIHTFFEIQANLTVGLMQALPLLLTLGISSPTLEYLILGCMALTTLIGVLMIFITPMEKEEDTQISPSEGNLGSPSSHRWCNRVAPAPQTFEEEIELRKRHLDF</sequence>
<feature type="transmembrane region" description="Helical" evidence="1">
    <location>
        <begin position="155"/>
        <end position="178"/>
    </location>
</feature>
<dbReference type="AlphaFoldDB" id="A0A8B8CTX6"/>
<name>A0A8B8CTX6_CRAVI</name>
<feature type="transmembrane region" description="Helical" evidence="1">
    <location>
        <begin position="184"/>
        <end position="204"/>
    </location>
</feature>
<dbReference type="Proteomes" id="UP000694844">
    <property type="component" value="Chromosome 2"/>
</dbReference>
<dbReference type="OrthoDB" id="6128278at2759"/>
<evidence type="ECO:0000256" key="1">
    <source>
        <dbReference type="SAM" id="Phobius"/>
    </source>
</evidence>
<feature type="transmembrane region" description="Helical" evidence="1">
    <location>
        <begin position="231"/>
        <end position="251"/>
    </location>
</feature>
<feature type="transmembrane region" description="Helical" evidence="1">
    <location>
        <begin position="291"/>
        <end position="315"/>
    </location>
</feature>
<keyword evidence="1" id="KW-0812">Transmembrane</keyword>
<accession>A0A8B8CTX6</accession>
<feature type="transmembrane region" description="Helical" evidence="1">
    <location>
        <begin position="361"/>
        <end position="388"/>
    </location>
</feature>
<feature type="transmembrane region" description="Helical" evidence="1">
    <location>
        <begin position="408"/>
        <end position="428"/>
    </location>
</feature>
<keyword evidence="2" id="KW-1185">Reference proteome</keyword>
<proteinExistence type="predicted"/>
<keyword evidence="1" id="KW-0472">Membrane</keyword>
<gene>
    <name evidence="3" type="primary">LOC111122063</name>
</gene>
<feature type="transmembrane region" description="Helical" evidence="1">
    <location>
        <begin position="95"/>
        <end position="115"/>
    </location>
</feature>
<protein>
    <submittedName>
        <fullName evidence="3">Uncharacterized protein LOC111122063 isoform X1</fullName>
    </submittedName>
</protein>
<feature type="transmembrane region" description="Helical" evidence="1">
    <location>
        <begin position="435"/>
        <end position="454"/>
    </location>
</feature>
<dbReference type="PANTHER" id="PTHR11319">
    <property type="entry name" value="G PROTEIN-COUPLED RECEPTOR-RELATED"/>
    <property type="match status" value="1"/>
</dbReference>
<evidence type="ECO:0000313" key="3">
    <source>
        <dbReference type="RefSeq" id="XP_022319312.1"/>
    </source>
</evidence>
<feature type="transmembrane region" description="Helical" evidence="1">
    <location>
        <begin position="127"/>
        <end position="143"/>
    </location>
</feature>
<organism evidence="2 3">
    <name type="scientific">Crassostrea virginica</name>
    <name type="common">Eastern oyster</name>
    <dbReference type="NCBI Taxonomy" id="6565"/>
    <lineage>
        <taxon>Eukaryota</taxon>
        <taxon>Metazoa</taxon>
        <taxon>Spiralia</taxon>
        <taxon>Lophotrochozoa</taxon>
        <taxon>Mollusca</taxon>
        <taxon>Bivalvia</taxon>
        <taxon>Autobranchia</taxon>
        <taxon>Pteriomorphia</taxon>
        <taxon>Ostreida</taxon>
        <taxon>Ostreoidea</taxon>
        <taxon>Ostreidae</taxon>
        <taxon>Crassostrea</taxon>
    </lineage>
</organism>
<dbReference type="GeneID" id="111122063"/>
<keyword evidence="1" id="KW-1133">Transmembrane helix</keyword>